<feature type="compositionally biased region" description="Polar residues" evidence="1">
    <location>
        <begin position="50"/>
        <end position="68"/>
    </location>
</feature>
<sequence length="105" mass="11068">RTSPAMAILQSLTETQQARMASERNAAAASLHRSQSTPSSSLTCSPASTYQTCPTSPGSSPESSYRTCPTSPDSPPGGSPYTTPGHRMNRPPTPGRRFNFPESPA</sequence>
<name>A0A1B6FZ66_9HEMI</name>
<evidence type="ECO:0000256" key="1">
    <source>
        <dbReference type="SAM" id="MobiDB-lite"/>
    </source>
</evidence>
<feature type="non-terminal residue" evidence="2">
    <location>
        <position position="105"/>
    </location>
</feature>
<feature type="compositionally biased region" description="Low complexity" evidence="1">
    <location>
        <begin position="18"/>
        <end position="49"/>
    </location>
</feature>
<feature type="region of interest" description="Disordered" evidence="1">
    <location>
        <begin position="15"/>
        <end position="105"/>
    </location>
</feature>
<accession>A0A1B6FZ66</accession>
<dbReference type="EMBL" id="GECZ01014284">
    <property type="protein sequence ID" value="JAS55485.1"/>
    <property type="molecule type" value="Transcribed_RNA"/>
</dbReference>
<feature type="non-terminal residue" evidence="2">
    <location>
        <position position="1"/>
    </location>
</feature>
<organism evidence="2">
    <name type="scientific">Cuerna arida</name>
    <dbReference type="NCBI Taxonomy" id="1464854"/>
    <lineage>
        <taxon>Eukaryota</taxon>
        <taxon>Metazoa</taxon>
        <taxon>Ecdysozoa</taxon>
        <taxon>Arthropoda</taxon>
        <taxon>Hexapoda</taxon>
        <taxon>Insecta</taxon>
        <taxon>Pterygota</taxon>
        <taxon>Neoptera</taxon>
        <taxon>Paraneoptera</taxon>
        <taxon>Hemiptera</taxon>
        <taxon>Auchenorrhyncha</taxon>
        <taxon>Membracoidea</taxon>
        <taxon>Cicadellidae</taxon>
        <taxon>Cicadellinae</taxon>
        <taxon>Proconiini</taxon>
        <taxon>Cuerna</taxon>
    </lineage>
</organism>
<dbReference type="AlphaFoldDB" id="A0A1B6FZ66"/>
<protein>
    <submittedName>
        <fullName evidence="2">Uncharacterized protein</fullName>
    </submittedName>
</protein>
<proteinExistence type="predicted"/>
<reference evidence="2" key="1">
    <citation type="submission" date="2015-11" db="EMBL/GenBank/DDBJ databases">
        <title>De novo transcriptome assembly of four potential Pierce s Disease insect vectors from Arizona vineyards.</title>
        <authorList>
            <person name="Tassone E.E."/>
        </authorList>
    </citation>
    <scope>NUCLEOTIDE SEQUENCE</scope>
</reference>
<gene>
    <name evidence="2" type="ORF">g.26822</name>
</gene>
<evidence type="ECO:0000313" key="2">
    <source>
        <dbReference type="EMBL" id="JAS55485.1"/>
    </source>
</evidence>